<dbReference type="InterPro" id="IPR029787">
    <property type="entry name" value="Nucleotide_cyclase"/>
</dbReference>
<keyword evidence="6" id="KW-1185">Reference proteome</keyword>
<protein>
    <recommendedName>
        <fullName evidence="1">diguanylate cyclase</fullName>
        <ecNumber evidence="1">2.7.7.65</ecNumber>
    </recommendedName>
</protein>
<evidence type="ECO:0000256" key="1">
    <source>
        <dbReference type="ARBA" id="ARBA00012528"/>
    </source>
</evidence>
<dbReference type="Proteomes" id="UP001156873">
    <property type="component" value="Unassembled WGS sequence"/>
</dbReference>
<feature type="transmembrane region" description="Helical" evidence="3">
    <location>
        <begin position="146"/>
        <end position="165"/>
    </location>
</feature>
<name>A0ABT6JSB1_9GAMM</name>
<organism evidence="5 6">
    <name type="scientific">Luteimonas kalidii</name>
    <dbReference type="NCBI Taxonomy" id="3042025"/>
    <lineage>
        <taxon>Bacteria</taxon>
        <taxon>Pseudomonadati</taxon>
        <taxon>Pseudomonadota</taxon>
        <taxon>Gammaproteobacteria</taxon>
        <taxon>Lysobacterales</taxon>
        <taxon>Lysobacteraceae</taxon>
        <taxon>Luteimonas</taxon>
    </lineage>
</organism>
<reference evidence="5 6" key="1">
    <citation type="submission" date="2023-04" db="EMBL/GenBank/DDBJ databases">
        <title>Luteimonas sp. M1R5S59.</title>
        <authorList>
            <person name="Sun J.-Q."/>
        </authorList>
    </citation>
    <scope>NUCLEOTIDE SEQUENCE [LARGE SCALE GENOMIC DNA]</scope>
    <source>
        <strain evidence="5 6">M1R5S59</strain>
    </source>
</reference>
<dbReference type="Pfam" id="PF05230">
    <property type="entry name" value="MASE2"/>
    <property type="match status" value="1"/>
</dbReference>
<keyword evidence="3" id="KW-1133">Transmembrane helix</keyword>
<dbReference type="PANTHER" id="PTHR45138">
    <property type="entry name" value="REGULATORY COMPONENTS OF SENSORY TRANSDUCTION SYSTEM"/>
    <property type="match status" value="1"/>
</dbReference>
<evidence type="ECO:0000256" key="2">
    <source>
        <dbReference type="SAM" id="MobiDB-lite"/>
    </source>
</evidence>
<feature type="region of interest" description="Disordered" evidence="2">
    <location>
        <begin position="1"/>
        <end position="22"/>
    </location>
</feature>
<comment type="caution">
    <text evidence="5">The sequence shown here is derived from an EMBL/GenBank/DDBJ whole genome shotgun (WGS) entry which is preliminary data.</text>
</comment>
<keyword evidence="5" id="KW-0548">Nucleotidyltransferase</keyword>
<keyword evidence="5" id="KW-0808">Transferase</keyword>
<dbReference type="EC" id="2.7.7.65" evidence="1"/>
<accession>A0ABT6JSB1</accession>
<keyword evidence="3" id="KW-0812">Transmembrane</keyword>
<dbReference type="PROSITE" id="PS50887">
    <property type="entry name" value="GGDEF"/>
    <property type="match status" value="1"/>
</dbReference>
<dbReference type="SUPFAM" id="SSF55073">
    <property type="entry name" value="Nucleotide cyclase"/>
    <property type="match status" value="1"/>
</dbReference>
<dbReference type="InterPro" id="IPR050469">
    <property type="entry name" value="Diguanylate_Cyclase"/>
</dbReference>
<feature type="transmembrane region" description="Helical" evidence="3">
    <location>
        <begin position="113"/>
        <end position="134"/>
    </location>
</feature>
<dbReference type="InterPro" id="IPR007894">
    <property type="entry name" value="MASE2"/>
</dbReference>
<proteinExistence type="predicted"/>
<feature type="transmembrane region" description="Helical" evidence="3">
    <location>
        <begin position="47"/>
        <end position="64"/>
    </location>
</feature>
<sequence length="374" mass="40801">MPFFSIRQRPQAYDAPDTAGPDEAMPHYATADELRARDLQFVRRIHHMRMLGAALCALPIASVLDERGAGWPAYALLLANAVVWPQIANLACRRSRDPVTAQFRCLVLDSAAAGAWIAAMAVSAAPTALFVTMATADKIAAGGWLLLRRSTVALVLAFLAVWSLSGFPWQPETSHRTLLLCGPFLFVYSVALSLVTNRLGNRIRVQNRELERRSRTDPTMQVPNRPHFEAVATLELSRFQRSGRPASLMLIDVDNFKAINDRYGHGMGDVVLKRIAALLCASVRDVDLPARYGGDEFGLLLVDTDLPRALVVAERIRREAEREVFEAEPGLTCTLSIGVAAATAGDGTLEAWVRSADAALYRAKAAGRNRVAAA</sequence>
<dbReference type="PANTHER" id="PTHR45138:SF24">
    <property type="entry name" value="DIGUANYLATE CYCLASE DGCC-RELATED"/>
    <property type="match status" value="1"/>
</dbReference>
<dbReference type="Pfam" id="PF00990">
    <property type="entry name" value="GGDEF"/>
    <property type="match status" value="1"/>
</dbReference>
<dbReference type="SMART" id="SM00267">
    <property type="entry name" value="GGDEF"/>
    <property type="match status" value="1"/>
</dbReference>
<dbReference type="CDD" id="cd01949">
    <property type="entry name" value="GGDEF"/>
    <property type="match status" value="1"/>
</dbReference>
<feature type="transmembrane region" description="Helical" evidence="3">
    <location>
        <begin position="177"/>
        <end position="195"/>
    </location>
</feature>
<gene>
    <name evidence="5" type="ORF">QFW81_06050</name>
</gene>
<evidence type="ECO:0000256" key="3">
    <source>
        <dbReference type="SAM" id="Phobius"/>
    </source>
</evidence>
<dbReference type="EMBL" id="JARXRO010000014">
    <property type="protein sequence ID" value="MDH5833489.1"/>
    <property type="molecule type" value="Genomic_DNA"/>
</dbReference>
<evidence type="ECO:0000313" key="5">
    <source>
        <dbReference type="EMBL" id="MDH5833489.1"/>
    </source>
</evidence>
<dbReference type="GO" id="GO:0052621">
    <property type="term" value="F:diguanylate cyclase activity"/>
    <property type="evidence" value="ECO:0007669"/>
    <property type="project" value="UniProtKB-EC"/>
</dbReference>
<dbReference type="RefSeq" id="WP_280577763.1">
    <property type="nucleotide sequence ID" value="NZ_JARXRO010000014.1"/>
</dbReference>
<dbReference type="InterPro" id="IPR043128">
    <property type="entry name" value="Rev_trsase/Diguanyl_cyclase"/>
</dbReference>
<dbReference type="NCBIfam" id="TIGR00254">
    <property type="entry name" value="GGDEF"/>
    <property type="match status" value="1"/>
</dbReference>
<keyword evidence="3" id="KW-0472">Membrane</keyword>
<dbReference type="InterPro" id="IPR000160">
    <property type="entry name" value="GGDEF_dom"/>
</dbReference>
<dbReference type="Gene3D" id="3.30.70.270">
    <property type="match status" value="1"/>
</dbReference>
<evidence type="ECO:0000259" key="4">
    <source>
        <dbReference type="PROSITE" id="PS50887"/>
    </source>
</evidence>
<evidence type="ECO:0000313" key="6">
    <source>
        <dbReference type="Proteomes" id="UP001156873"/>
    </source>
</evidence>
<feature type="domain" description="GGDEF" evidence="4">
    <location>
        <begin position="244"/>
        <end position="374"/>
    </location>
</feature>